<keyword evidence="6 10" id="KW-0472">Membrane</keyword>
<keyword evidence="13" id="KW-1185">Reference proteome</keyword>
<evidence type="ECO:0000256" key="4">
    <source>
        <dbReference type="ARBA" id="ARBA00022824"/>
    </source>
</evidence>
<evidence type="ECO:0000256" key="1">
    <source>
        <dbReference type="ARBA" id="ARBA00004115"/>
    </source>
</evidence>
<comment type="function">
    <text evidence="7">Is probably involved in a pathway contributing to genomic integrity.</text>
</comment>
<dbReference type="PANTHER" id="PTHR12924">
    <property type="entry name" value="TRANSLOCON-ASSOCIATED PROTEIN, ALPHA SUBUNIT"/>
    <property type="match status" value="1"/>
</dbReference>
<evidence type="ECO:0000313" key="13">
    <source>
        <dbReference type="Proteomes" id="UP000305067"/>
    </source>
</evidence>
<evidence type="ECO:0000256" key="10">
    <source>
        <dbReference type="SAM" id="Phobius"/>
    </source>
</evidence>
<evidence type="ECO:0000256" key="2">
    <source>
        <dbReference type="ARBA" id="ARBA00022692"/>
    </source>
</evidence>
<feature type="transmembrane region" description="Helical" evidence="10">
    <location>
        <begin position="167"/>
        <end position="188"/>
    </location>
</feature>
<dbReference type="InterPro" id="IPR005595">
    <property type="entry name" value="TRAP_alpha"/>
</dbReference>
<protein>
    <recommendedName>
        <fullName evidence="14">Translocon-associated protein subunit alpha</fullName>
    </recommendedName>
</protein>
<accession>A0A5C3QTF3</accession>
<reference evidence="12 13" key="1">
    <citation type="journal article" date="2019" name="Nat. Ecol. Evol.">
        <title>Megaphylogeny resolves global patterns of mushroom evolution.</title>
        <authorList>
            <person name="Varga T."/>
            <person name="Krizsan K."/>
            <person name="Foldi C."/>
            <person name="Dima B."/>
            <person name="Sanchez-Garcia M."/>
            <person name="Sanchez-Ramirez S."/>
            <person name="Szollosi G.J."/>
            <person name="Szarkandi J.G."/>
            <person name="Papp V."/>
            <person name="Albert L."/>
            <person name="Andreopoulos W."/>
            <person name="Angelini C."/>
            <person name="Antonin V."/>
            <person name="Barry K.W."/>
            <person name="Bougher N.L."/>
            <person name="Buchanan P."/>
            <person name="Buyck B."/>
            <person name="Bense V."/>
            <person name="Catcheside P."/>
            <person name="Chovatia M."/>
            <person name="Cooper J."/>
            <person name="Damon W."/>
            <person name="Desjardin D."/>
            <person name="Finy P."/>
            <person name="Geml J."/>
            <person name="Haridas S."/>
            <person name="Hughes K."/>
            <person name="Justo A."/>
            <person name="Karasinski D."/>
            <person name="Kautmanova I."/>
            <person name="Kiss B."/>
            <person name="Kocsube S."/>
            <person name="Kotiranta H."/>
            <person name="LaButti K.M."/>
            <person name="Lechner B.E."/>
            <person name="Liimatainen K."/>
            <person name="Lipzen A."/>
            <person name="Lukacs Z."/>
            <person name="Mihaltcheva S."/>
            <person name="Morgado L.N."/>
            <person name="Niskanen T."/>
            <person name="Noordeloos M.E."/>
            <person name="Ohm R.A."/>
            <person name="Ortiz-Santana B."/>
            <person name="Ovrebo C."/>
            <person name="Racz N."/>
            <person name="Riley R."/>
            <person name="Savchenko A."/>
            <person name="Shiryaev A."/>
            <person name="Soop K."/>
            <person name="Spirin V."/>
            <person name="Szebenyi C."/>
            <person name="Tomsovsky M."/>
            <person name="Tulloss R.E."/>
            <person name="Uehling J."/>
            <person name="Grigoriev I.V."/>
            <person name="Vagvolgyi C."/>
            <person name="Papp T."/>
            <person name="Martin F.M."/>
            <person name="Miettinen O."/>
            <person name="Hibbett D.S."/>
            <person name="Nagy L.G."/>
        </authorList>
    </citation>
    <scope>NUCLEOTIDE SEQUENCE [LARGE SCALE GENOMIC DNA]</scope>
    <source>
        <strain evidence="12 13">CBS 309.79</strain>
    </source>
</reference>
<evidence type="ECO:0000256" key="3">
    <source>
        <dbReference type="ARBA" id="ARBA00022729"/>
    </source>
</evidence>
<dbReference type="AlphaFoldDB" id="A0A5C3QTF3"/>
<keyword evidence="3 11" id="KW-0732">Signal</keyword>
<dbReference type="GO" id="GO:0005789">
    <property type="term" value="C:endoplasmic reticulum membrane"/>
    <property type="evidence" value="ECO:0007669"/>
    <property type="project" value="UniProtKB-SubCell"/>
</dbReference>
<feature type="compositionally biased region" description="Polar residues" evidence="9">
    <location>
        <begin position="240"/>
        <end position="255"/>
    </location>
</feature>
<evidence type="ECO:0008006" key="14">
    <source>
        <dbReference type="Google" id="ProtNLM"/>
    </source>
</evidence>
<gene>
    <name evidence="12" type="ORF">BDV98DRAFT_602592</name>
</gene>
<evidence type="ECO:0000256" key="11">
    <source>
        <dbReference type="SAM" id="SignalP"/>
    </source>
</evidence>
<dbReference type="EMBL" id="ML178819">
    <property type="protein sequence ID" value="TFL04140.1"/>
    <property type="molecule type" value="Genomic_DNA"/>
</dbReference>
<evidence type="ECO:0000256" key="9">
    <source>
        <dbReference type="SAM" id="MobiDB-lite"/>
    </source>
</evidence>
<dbReference type="OrthoDB" id="1926781at2759"/>
<feature type="compositionally biased region" description="Basic residues" evidence="9">
    <location>
        <begin position="227"/>
        <end position="239"/>
    </location>
</feature>
<comment type="similarity">
    <text evidence="8">Belongs to the IRC22 family.</text>
</comment>
<evidence type="ECO:0000256" key="7">
    <source>
        <dbReference type="ARBA" id="ARBA00037565"/>
    </source>
</evidence>
<dbReference type="Pfam" id="PF03896">
    <property type="entry name" value="TRAP_alpha"/>
    <property type="match status" value="1"/>
</dbReference>
<organism evidence="12 13">
    <name type="scientific">Pterulicium gracile</name>
    <dbReference type="NCBI Taxonomy" id="1884261"/>
    <lineage>
        <taxon>Eukaryota</taxon>
        <taxon>Fungi</taxon>
        <taxon>Dikarya</taxon>
        <taxon>Basidiomycota</taxon>
        <taxon>Agaricomycotina</taxon>
        <taxon>Agaricomycetes</taxon>
        <taxon>Agaricomycetidae</taxon>
        <taxon>Agaricales</taxon>
        <taxon>Pleurotineae</taxon>
        <taxon>Pterulaceae</taxon>
        <taxon>Pterulicium</taxon>
    </lineage>
</organism>
<dbReference type="Proteomes" id="UP000305067">
    <property type="component" value="Unassembled WGS sequence"/>
</dbReference>
<evidence type="ECO:0000313" key="12">
    <source>
        <dbReference type="EMBL" id="TFL04140.1"/>
    </source>
</evidence>
<feature type="region of interest" description="Disordered" evidence="9">
    <location>
        <begin position="193"/>
        <end position="267"/>
    </location>
</feature>
<keyword evidence="5 10" id="KW-1133">Transmembrane helix</keyword>
<proteinExistence type="inferred from homology"/>
<sequence length="267" mass="28980">MRLLNVIAGLTLFSSVFAAEVIVDNLNANEEFNSESVKGGDVTVQASFPETNVFQHVVNGEKNPMSILVENKSNLNVKVLAVGGAMYNPETGAFLRNLTQAKLNFPIAKGISFSVPYTFHSEFKTGELRLNVWLEHTLGEEIVHANAYDAVVTIVEPPISILDFKMITTYLMVLAILSGTGYLAYLTFVPQPKPSRRTTKQEISAPEGTVTASGTGGYQEEWIPEHHMKKRVGAGKRTKSQGGLTSGDESASASEFNVAARKGKGKQ</sequence>
<comment type="subcellular location">
    <subcellularLocation>
        <location evidence="1">Endoplasmic reticulum membrane</location>
        <topology evidence="1">Single-pass type I membrane protein</topology>
    </subcellularLocation>
</comment>
<evidence type="ECO:0000256" key="8">
    <source>
        <dbReference type="ARBA" id="ARBA00038311"/>
    </source>
</evidence>
<name>A0A5C3QTF3_9AGAR</name>
<evidence type="ECO:0000256" key="5">
    <source>
        <dbReference type="ARBA" id="ARBA00022989"/>
    </source>
</evidence>
<evidence type="ECO:0000256" key="6">
    <source>
        <dbReference type="ARBA" id="ARBA00023136"/>
    </source>
</evidence>
<keyword evidence="2 10" id="KW-0812">Transmembrane</keyword>
<dbReference type="PANTHER" id="PTHR12924:SF0">
    <property type="entry name" value="TRANSLOCON-ASSOCIATED PROTEIN SUBUNIT ALPHA"/>
    <property type="match status" value="1"/>
</dbReference>
<feature type="chain" id="PRO_5022827841" description="Translocon-associated protein subunit alpha" evidence="11">
    <location>
        <begin position="19"/>
        <end position="267"/>
    </location>
</feature>
<feature type="signal peptide" evidence="11">
    <location>
        <begin position="1"/>
        <end position="18"/>
    </location>
</feature>
<keyword evidence="4" id="KW-0256">Endoplasmic reticulum</keyword>